<comment type="caution">
    <text evidence="1">The sequence shown here is derived from an EMBL/GenBank/DDBJ whole genome shotgun (WGS) entry which is preliminary data.</text>
</comment>
<dbReference type="Proteomes" id="UP000195728">
    <property type="component" value="Unassembled WGS sequence"/>
</dbReference>
<reference evidence="1 2" key="1">
    <citation type="submission" date="2016-08" db="EMBL/GenBank/DDBJ databases">
        <authorList>
            <person name="Loux V."/>
            <person name="Rue O."/>
        </authorList>
    </citation>
    <scope>NUCLEOTIDE SEQUENCE [LARGE SCALE GENOMIC DNA]</scope>
    <source>
        <strain evidence="1 2">WSBC_10311</strain>
    </source>
</reference>
<accession>A0AB37Z124</accession>
<sequence>MARTSRCLRCTKRGTSSGKGRDLYALLEADFPKWWMPDDILFVNEIPKTSVGKFLKHALRDQLKTYMVEQN</sequence>
<evidence type="ECO:0000313" key="1">
    <source>
        <dbReference type="EMBL" id="SCC67365.1"/>
    </source>
</evidence>
<gene>
    <name evidence="1" type="ORF">BC10311_05932</name>
</gene>
<dbReference type="AlphaFoldDB" id="A0AB37Z124"/>
<dbReference type="InterPro" id="IPR045851">
    <property type="entry name" value="AMP-bd_C_sf"/>
</dbReference>
<dbReference type="SUPFAM" id="SSF56801">
    <property type="entry name" value="Acetyl-CoA synthetase-like"/>
    <property type="match status" value="1"/>
</dbReference>
<name>A0AB37Z124_9BACI</name>
<organism evidence="1 2">
    <name type="scientific">Bacillus wiedmannii</name>
    <dbReference type="NCBI Taxonomy" id="1890302"/>
    <lineage>
        <taxon>Bacteria</taxon>
        <taxon>Bacillati</taxon>
        <taxon>Bacillota</taxon>
        <taxon>Bacilli</taxon>
        <taxon>Bacillales</taxon>
        <taxon>Bacillaceae</taxon>
        <taxon>Bacillus</taxon>
        <taxon>Bacillus cereus group</taxon>
    </lineage>
</organism>
<protein>
    <recommendedName>
        <fullName evidence="3">AMP-binding enzyme C-terminal domain-containing protein</fullName>
    </recommendedName>
</protein>
<evidence type="ECO:0000313" key="2">
    <source>
        <dbReference type="Proteomes" id="UP000195728"/>
    </source>
</evidence>
<dbReference type="EMBL" id="FMBG01000023">
    <property type="protein sequence ID" value="SCC67365.1"/>
    <property type="molecule type" value="Genomic_DNA"/>
</dbReference>
<proteinExistence type="predicted"/>
<evidence type="ECO:0008006" key="3">
    <source>
        <dbReference type="Google" id="ProtNLM"/>
    </source>
</evidence>
<dbReference type="Gene3D" id="3.30.300.30">
    <property type="match status" value="1"/>
</dbReference>